<dbReference type="PANTHER" id="PTHR42685">
    <property type="entry name" value="GERANYLGERANYL DIPHOSPHATE REDUCTASE"/>
    <property type="match status" value="1"/>
</dbReference>
<accession>A0AAE3R647</accession>
<dbReference type="EC" id="1.-.-.-" evidence="2"/>
<keyword evidence="2" id="KW-0560">Oxidoreductase</keyword>
<proteinExistence type="predicted"/>
<keyword evidence="3" id="KW-1185">Reference proteome</keyword>
<dbReference type="AlphaFoldDB" id="A0AAE3R647"/>
<dbReference type="RefSeq" id="WP_314515967.1">
    <property type="nucleotide sequence ID" value="NZ_JASJOU010000012.1"/>
</dbReference>
<comment type="caution">
    <text evidence="2">The sequence shown here is derived from an EMBL/GenBank/DDBJ whole genome shotgun (WGS) entry which is preliminary data.</text>
</comment>
<evidence type="ECO:0000313" key="2">
    <source>
        <dbReference type="EMBL" id="MDJ1504566.1"/>
    </source>
</evidence>
<dbReference type="Pfam" id="PF01494">
    <property type="entry name" value="FAD_binding_3"/>
    <property type="match status" value="1"/>
</dbReference>
<dbReference type="EMBL" id="JASJOU010000012">
    <property type="protein sequence ID" value="MDJ1504566.1"/>
    <property type="molecule type" value="Genomic_DNA"/>
</dbReference>
<dbReference type="InterPro" id="IPR036188">
    <property type="entry name" value="FAD/NAD-bd_sf"/>
</dbReference>
<dbReference type="PRINTS" id="PR00420">
    <property type="entry name" value="RNGMNOXGNASE"/>
</dbReference>
<name>A0AAE3R647_9BACT</name>
<dbReference type="InterPro" id="IPR050407">
    <property type="entry name" value="Geranylgeranyl_reductase"/>
</dbReference>
<dbReference type="PANTHER" id="PTHR42685:SF22">
    <property type="entry name" value="CONDITIONED MEDIUM FACTOR RECEPTOR 1"/>
    <property type="match status" value="1"/>
</dbReference>
<dbReference type="InterPro" id="IPR002938">
    <property type="entry name" value="FAD-bd"/>
</dbReference>
<evidence type="ECO:0000313" key="3">
    <source>
        <dbReference type="Proteomes" id="UP001232063"/>
    </source>
</evidence>
<organism evidence="2 3">
    <name type="scientific">Xanthocytophaga agilis</name>
    <dbReference type="NCBI Taxonomy" id="3048010"/>
    <lineage>
        <taxon>Bacteria</taxon>
        <taxon>Pseudomonadati</taxon>
        <taxon>Bacteroidota</taxon>
        <taxon>Cytophagia</taxon>
        <taxon>Cytophagales</taxon>
        <taxon>Rhodocytophagaceae</taxon>
        <taxon>Xanthocytophaga</taxon>
    </lineage>
</organism>
<dbReference type="Proteomes" id="UP001232063">
    <property type="component" value="Unassembled WGS sequence"/>
</dbReference>
<dbReference type="GO" id="GO:0016491">
    <property type="term" value="F:oxidoreductase activity"/>
    <property type="evidence" value="ECO:0007669"/>
    <property type="project" value="UniProtKB-KW"/>
</dbReference>
<evidence type="ECO:0000259" key="1">
    <source>
        <dbReference type="Pfam" id="PF01494"/>
    </source>
</evidence>
<dbReference type="SUPFAM" id="SSF51905">
    <property type="entry name" value="FAD/NAD(P)-binding domain"/>
    <property type="match status" value="1"/>
</dbReference>
<feature type="domain" description="FAD-binding" evidence="1">
    <location>
        <begin position="2"/>
        <end position="319"/>
    </location>
</feature>
<protein>
    <submittedName>
        <fullName evidence="2">NAD(P)/FAD-dependent oxidoreductase</fullName>
        <ecNumber evidence="2">1.-.-.-</ecNumber>
    </submittedName>
</protein>
<dbReference type="Gene3D" id="3.50.50.60">
    <property type="entry name" value="FAD/NAD(P)-binding domain"/>
    <property type="match status" value="1"/>
</dbReference>
<reference evidence="2" key="1">
    <citation type="submission" date="2023-05" db="EMBL/GenBank/DDBJ databases">
        <authorList>
            <person name="Zhang X."/>
        </authorList>
    </citation>
    <scope>NUCLEOTIDE SEQUENCE</scope>
    <source>
        <strain evidence="2">BD1B2-1</strain>
    </source>
</reference>
<dbReference type="GO" id="GO:0071949">
    <property type="term" value="F:FAD binding"/>
    <property type="evidence" value="ECO:0007669"/>
    <property type="project" value="InterPro"/>
</dbReference>
<sequence length="370" mass="41355">MYDVLIIGGGLAGLINAIVLSKAGKKIVLIERKTYPFHRVCGEYISNETLPFLASLDINPTEWGASSINHLQVSAPNGTLLSMPLDMGGFGISRYTLDYNLYLKALQSQVTIITGTSVEDVIFSSDTFSVTLSDHTSYTARFVIGAYGKRAKLDKQLNRSYIHKRSPYVGVKYHIQTDFPANYIALHNFKDGYCGLSAVEGDKYNLCYLTTRENVKKSGSIEEMERSIVQKNPFLCQIFSNSKFLFEKPEVINEISFAPKTAVENHILMSGDTAGMITPLCGNGMAMAIHSAKLLSGLLLIADEQKWPREKLEATYTQQWNKLFAKRVWIGRNLQKLFGNERLTAMSVHFLKTLPPLARFLVSQTHGNVF</sequence>
<gene>
    <name evidence="2" type="ORF">QNI22_28150</name>
</gene>